<name>A0ACC6KXV8_9SPHI</name>
<sequence length="449" mass="50456">MKRIILSAGLLIGSLFASAQMSEIHGTVKPDKATIKENIALMKIEDGQPVVVATTALAGDGSFGFLFKPEYEGFYAVGSPDLLKGQFPVYIKAGDKAEVTFDSVSAEFTGTNTPENTVLSKWANLTRNLKRKSVYFMGTFSTYEDFFPELTAVAAQTDAFRKTIHTKNPRFNELMRKVTFYDMDFYAVNFLRTPRSKHPQKSDRPAYYGTIVEKNKFTDDDVLNTLYGTRYLGMYADFAAGSPSTVEQRLAFLSTNRQKGEYILSNEARAMKSYDKYKTMVDTYGQYLQSPSQKRRLDEMSAALYNTKAGGVAADFEYPDHNGNMVSLSAQKGKVVLVDVWATWCGPCKKEIPALKQLEEEMHGKDIVIMSVSVDEAKDKDKWLKMIKDENLKGVQLFASGWSKITKDYKITGIPRFMVFDKEGNIVTVDAPRPSDPKLKELLEAELKK</sequence>
<evidence type="ECO:0000313" key="2">
    <source>
        <dbReference type="Proteomes" id="UP001246858"/>
    </source>
</evidence>
<organism evidence="1 2">
    <name type="scientific">Pedobacter africanus</name>
    <dbReference type="NCBI Taxonomy" id="151894"/>
    <lineage>
        <taxon>Bacteria</taxon>
        <taxon>Pseudomonadati</taxon>
        <taxon>Bacteroidota</taxon>
        <taxon>Sphingobacteriia</taxon>
        <taxon>Sphingobacteriales</taxon>
        <taxon>Sphingobacteriaceae</taxon>
        <taxon>Pedobacter</taxon>
    </lineage>
</organism>
<gene>
    <name evidence="1" type="ORF">J2X78_002570</name>
</gene>
<dbReference type="Proteomes" id="UP001246858">
    <property type="component" value="Unassembled WGS sequence"/>
</dbReference>
<proteinExistence type="predicted"/>
<comment type="caution">
    <text evidence="1">The sequence shown here is derived from an EMBL/GenBank/DDBJ whole genome shotgun (WGS) entry which is preliminary data.</text>
</comment>
<keyword evidence="1" id="KW-0413">Isomerase</keyword>
<evidence type="ECO:0000313" key="1">
    <source>
        <dbReference type="EMBL" id="MDR6784005.1"/>
    </source>
</evidence>
<keyword evidence="2" id="KW-1185">Reference proteome</keyword>
<protein>
    <submittedName>
        <fullName evidence="1">Thiol-disulfide isomerase/thioredoxin</fullName>
    </submittedName>
</protein>
<dbReference type="EMBL" id="JAVDTF010000002">
    <property type="protein sequence ID" value="MDR6784005.1"/>
    <property type="molecule type" value="Genomic_DNA"/>
</dbReference>
<reference evidence="1" key="1">
    <citation type="submission" date="2023-07" db="EMBL/GenBank/DDBJ databases">
        <title>Sorghum-associated microbial communities from plants grown in Nebraska, USA.</title>
        <authorList>
            <person name="Schachtman D."/>
        </authorList>
    </citation>
    <scope>NUCLEOTIDE SEQUENCE</scope>
    <source>
        <strain evidence="1">2697</strain>
    </source>
</reference>
<accession>A0ACC6KXV8</accession>